<feature type="domain" description="NB-ARC" evidence="8">
    <location>
        <begin position="429"/>
        <end position="587"/>
    </location>
</feature>
<dbReference type="InterPro" id="IPR002182">
    <property type="entry name" value="NB-ARC"/>
</dbReference>
<dbReference type="InterPro" id="IPR055414">
    <property type="entry name" value="LRR_R13L4/SHOC2-like"/>
</dbReference>
<dbReference type="Gene3D" id="1.20.5.4130">
    <property type="match status" value="1"/>
</dbReference>
<keyword evidence="5" id="KW-0611">Plant defense</keyword>
<feature type="region of interest" description="Disordered" evidence="7">
    <location>
        <begin position="1016"/>
        <end position="1050"/>
    </location>
</feature>
<proteinExistence type="inferred from homology"/>
<evidence type="ECO:0000259" key="9">
    <source>
        <dbReference type="Pfam" id="PF18052"/>
    </source>
</evidence>
<dbReference type="InterPro" id="IPR038005">
    <property type="entry name" value="RX-like_CC"/>
</dbReference>
<evidence type="ECO:0000259" key="11">
    <source>
        <dbReference type="Pfam" id="PF23598"/>
    </source>
</evidence>
<evidence type="ECO:0000256" key="5">
    <source>
        <dbReference type="ARBA" id="ARBA00022821"/>
    </source>
</evidence>
<evidence type="ECO:0000256" key="4">
    <source>
        <dbReference type="ARBA" id="ARBA00022741"/>
    </source>
</evidence>
<dbReference type="Pfam" id="PF23559">
    <property type="entry name" value="WHD_DRP"/>
    <property type="match status" value="1"/>
</dbReference>
<dbReference type="SUPFAM" id="SSF52540">
    <property type="entry name" value="P-loop containing nucleoside triphosphate hydrolases"/>
    <property type="match status" value="2"/>
</dbReference>
<dbReference type="InterPro" id="IPR044974">
    <property type="entry name" value="Disease_R_plants"/>
</dbReference>
<dbReference type="Gene3D" id="3.80.10.10">
    <property type="entry name" value="Ribonuclease Inhibitor"/>
    <property type="match status" value="1"/>
</dbReference>
<evidence type="ECO:0000256" key="7">
    <source>
        <dbReference type="SAM" id="MobiDB-lite"/>
    </source>
</evidence>
<dbReference type="InterPro" id="IPR058922">
    <property type="entry name" value="WHD_DRP"/>
</dbReference>
<dbReference type="CDD" id="cd14798">
    <property type="entry name" value="RX-CC_like"/>
    <property type="match status" value="1"/>
</dbReference>
<keyword evidence="3" id="KW-0677">Repeat</keyword>
<dbReference type="Pfam" id="PF18052">
    <property type="entry name" value="Rx_N"/>
    <property type="match status" value="1"/>
</dbReference>
<evidence type="ECO:0000313" key="13">
    <source>
        <dbReference type="Proteomes" id="UP000604825"/>
    </source>
</evidence>
<keyword evidence="4" id="KW-0547">Nucleotide-binding</keyword>
<dbReference type="PANTHER" id="PTHR23155:SF1135">
    <property type="entry name" value="OS08G0246300 PROTEIN"/>
    <property type="match status" value="1"/>
</dbReference>
<gene>
    <name evidence="12" type="ORF">NCGR_LOCUS40843</name>
</gene>
<feature type="domain" description="Disease resistance N-terminal" evidence="9">
    <location>
        <begin position="12"/>
        <end position="94"/>
    </location>
</feature>
<keyword evidence="13" id="KW-1185">Reference proteome</keyword>
<dbReference type="Pfam" id="PF23598">
    <property type="entry name" value="LRR_14"/>
    <property type="match status" value="1"/>
</dbReference>
<name>A0A811QDM3_9POAL</name>
<evidence type="ECO:0008006" key="14">
    <source>
        <dbReference type="Google" id="ProtNLM"/>
    </source>
</evidence>
<dbReference type="SUPFAM" id="SSF52047">
    <property type="entry name" value="RNI-like"/>
    <property type="match status" value="1"/>
</dbReference>
<keyword evidence="2" id="KW-0433">Leucine-rich repeat</keyword>
<organism evidence="12 13">
    <name type="scientific">Miscanthus lutarioriparius</name>
    <dbReference type="NCBI Taxonomy" id="422564"/>
    <lineage>
        <taxon>Eukaryota</taxon>
        <taxon>Viridiplantae</taxon>
        <taxon>Streptophyta</taxon>
        <taxon>Embryophyta</taxon>
        <taxon>Tracheophyta</taxon>
        <taxon>Spermatophyta</taxon>
        <taxon>Magnoliopsida</taxon>
        <taxon>Liliopsida</taxon>
        <taxon>Poales</taxon>
        <taxon>Poaceae</taxon>
        <taxon>PACMAD clade</taxon>
        <taxon>Panicoideae</taxon>
        <taxon>Andropogonodae</taxon>
        <taxon>Andropogoneae</taxon>
        <taxon>Saccharinae</taxon>
        <taxon>Miscanthus</taxon>
    </lineage>
</organism>
<keyword evidence="6" id="KW-0175">Coiled coil</keyword>
<dbReference type="OrthoDB" id="693153at2759"/>
<dbReference type="PANTHER" id="PTHR23155">
    <property type="entry name" value="DISEASE RESISTANCE PROTEIN RP"/>
    <property type="match status" value="1"/>
</dbReference>
<dbReference type="InterPro" id="IPR027417">
    <property type="entry name" value="P-loop_NTPase"/>
</dbReference>
<dbReference type="InterPro" id="IPR041118">
    <property type="entry name" value="Rx_N"/>
</dbReference>
<dbReference type="Pfam" id="PF00931">
    <property type="entry name" value="NB-ARC"/>
    <property type="match status" value="2"/>
</dbReference>
<reference evidence="12" key="1">
    <citation type="submission" date="2020-10" db="EMBL/GenBank/DDBJ databases">
        <authorList>
            <person name="Han B."/>
            <person name="Lu T."/>
            <person name="Zhao Q."/>
            <person name="Huang X."/>
            <person name="Zhao Y."/>
        </authorList>
    </citation>
    <scope>NUCLEOTIDE SEQUENCE</scope>
</reference>
<sequence>MGDLVVGLAKSVVEGVLTKAQSAIEEESKLRQSAQRDLVFITGEFEMMHSFLNVANEERAKNNVVRTWVRQVRDLAYDVEDCIEFVVHLDNQPHWWRRFIPSCMAASTLPIDAVIAEIEQIKARVEDVSKRNSRYSLISDSGSKPVMQQQPTTSPAYGATTHDMFAEARDTTKKQQGIGDLTQLITKENSDLGVISVWGIGGDLGRTSIIRKAYQDPEICQNFGCRGWIRLTYPFNPHKFQQSLVTQFYTNSCLQQGTTVDVAELKRMERTGAKQGGLLEELMKQADEKRYLIVLENVCTMGEWDAIMACLPDRQKGNWIIVSTEKREIASLCIGHSYQVLELKQYSAEHPVCVFFKEGPLGKETGRVMSSNNEILMEDEVNHGGGLISYHRIPTSRKDVASSWFDQFSLVGRESQINELRNYQTTARFNDWQVMSVWGIAGVGKSVLVRNLYYERMLQKDPIFDKYGWVLVSHPFNLRDFSRSLLLDFHSEPIEALGIEDPIQECHKLLKEHPCLVVIDDVQSTEEWDLIQPSLVSRHSKSVIVVITTEESIATYCADNEEVVFNVKGLEAQASFDLFRKEVQNKNQASPLKNSDDKELEQLIVKCGRLPKVIVAVAKFLAPKTVTCMESTRTLNRRFMHELESNPEFRGLRDLFGWMHSYFRTCPDFLRPCIFYMSIFPGSQIIRRRRLVMRWVAEGYSRDTKDTTAEEKGEILFSMLVNLSMIQPPMCKAITHMRMIQCQVSAFFHEYIISRPDEENIIFALEVFALKGHCLPTTRRTGRHLVIESSWDRDRIVFESIDFSRLRSLTVFGEWESFFISKSMKVLRVLDLENATGVTDKDLELMVKLLPRLKFLSLRGSSGIRHLPSSLGELRQLETLDVRHTSIVTLPASITKLKKLQYIRAGTTFSAGEPSTPCRSHQLVGVEVPIGIDKLTALHTLGVVNAGLAGGKASLRELKKITQLRKLGVFNVNKKNCMEFCAAIACHVRLESLSVWLSKGSEECLDNISLHLKKPLEKTQQQPQGKGLEKTLQRPQHKPQEKPQQKTQGKPLENLQSLKLCGLVKQVPSWIKDLPKLTKLELEITMSEEVEVINVLGEIKELSILRLSVKPHHGADGKLDFCVWVNGIQQRCYLKLKILEITCSSKLNVSFGSEAMQNLELLTARCCSGSTLKFIEVKNLSKLKLKEVWLFGSHDNTLKDDMERQLNEHPRKPPLKMEELDVC</sequence>
<feature type="domain" description="Disease resistance R13L4/SHOC-2-like LRR" evidence="11">
    <location>
        <begin position="806"/>
        <end position="1213"/>
    </location>
</feature>
<feature type="domain" description="Disease resistance protein winged helix" evidence="10">
    <location>
        <begin position="679"/>
        <end position="750"/>
    </location>
</feature>
<evidence type="ECO:0000256" key="1">
    <source>
        <dbReference type="ARBA" id="ARBA00008894"/>
    </source>
</evidence>
<evidence type="ECO:0000259" key="8">
    <source>
        <dbReference type="Pfam" id="PF00931"/>
    </source>
</evidence>
<feature type="domain" description="NB-ARC" evidence="8">
    <location>
        <begin position="184"/>
        <end position="348"/>
    </location>
</feature>
<evidence type="ECO:0000313" key="12">
    <source>
        <dbReference type="EMBL" id="CAD6257358.1"/>
    </source>
</evidence>
<feature type="compositionally biased region" description="Basic and acidic residues" evidence="7">
    <location>
        <begin position="1027"/>
        <end position="1044"/>
    </location>
</feature>
<dbReference type="GO" id="GO:0098542">
    <property type="term" value="P:defense response to other organism"/>
    <property type="evidence" value="ECO:0007669"/>
    <property type="project" value="TreeGrafter"/>
</dbReference>
<dbReference type="PRINTS" id="PR00364">
    <property type="entry name" value="DISEASERSIST"/>
</dbReference>
<evidence type="ECO:0000256" key="2">
    <source>
        <dbReference type="ARBA" id="ARBA00022614"/>
    </source>
</evidence>
<dbReference type="InterPro" id="IPR032675">
    <property type="entry name" value="LRR_dom_sf"/>
</dbReference>
<evidence type="ECO:0000256" key="6">
    <source>
        <dbReference type="ARBA" id="ARBA00023054"/>
    </source>
</evidence>
<protein>
    <recommendedName>
        <fullName evidence="14">Disease resistance protein RPM1</fullName>
    </recommendedName>
</protein>
<comment type="caution">
    <text evidence="12">The sequence shown here is derived from an EMBL/GenBank/DDBJ whole genome shotgun (WGS) entry which is preliminary data.</text>
</comment>
<evidence type="ECO:0000256" key="3">
    <source>
        <dbReference type="ARBA" id="ARBA00022737"/>
    </source>
</evidence>
<dbReference type="EMBL" id="CAJGYO010000010">
    <property type="protein sequence ID" value="CAD6257358.1"/>
    <property type="molecule type" value="Genomic_DNA"/>
</dbReference>
<comment type="similarity">
    <text evidence="1">Belongs to the disease resistance NB-LRR family.</text>
</comment>
<evidence type="ECO:0000259" key="10">
    <source>
        <dbReference type="Pfam" id="PF23559"/>
    </source>
</evidence>
<dbReference type="Proteomes" id="UP000604825">
    <property type="component" value="Unassembled WGS sequence"/>
</dbReference>
<dbReference type="GO" id="GO:0043531">
    <property type="term" value="F:ADP binding"/>
    <property type="evidence" value="ECO:0007669"/>
    <property type="project" value="InterPro"/>
</dbReference>
<dbReference type="Gene3D" id="3.40.50.300">
    <property type="entry name" value="P-loop containing nucleotide triphosphate hydrolases"/>
    <property type="match status" value="2"/>
</dbReference>
<accession>A0A811QDM3</accession>
<dbReference type="AlphaFoldDB" id="A0A811QDM3"/>